<feature type="compositionally biased region" description="Basic and acidic residues" evidence="9">
    <location>
        <begin position="1230"/>
        <end position="1243"/>
    </location>
</feature>
<evidence type="ECO:0000313" key="12">
    <source>
        <dbReference type="EMBL" id="GMH73813.1"/>
    </source>
</evidence>
<evidence type="ECO:0000259" key="11">
    <source>
        <dbReference type="Pfam" id="PF00520"/>
    </source>
</evidence>
<dbReference type="PANTHER" id="PTHR19848:SF8">
    <property type="entry name" value="F-BOX AND WD REPEAT DOMAIN CONTAINING 7"/>
    <property type="match status" value="1"/>
</dbReference>
<keyword evidence="2 7" id="KW-0853">WD repeat</keyword>
<dbReference type="GO" id="GO:0005216">
    <property type="term" value="F:monoatomic ion channel activity"/>
    <property type="evidence" value="ECO:0007669"/>
    <property type="project" value="InterPro"/>
</dbReference>
<evidence type="ECO:0000256" key="5">
    <source>
        <dbReference type="ARBA" id="ARBA00022989"/>
    </source>
</evidence>
<dbReference type="Pfam" id="PF00400">
    <property type="entry name" value="WD40"/>
    <property type="match status" value="7"/>
</dbReference>
<dbReference type="Gene3D" id="1.10.287.70">
    <property type="match status" value="1"/>
</dbReference>
<feature type="transmembrane region" description="Helical" evidence="10">
    <location>
        <begin position="1472"/>
        <end position="1494"/>
    </location>
</feature>
<dbReference type="SUPFAM" id="SSF50978">
    <property type="entry name" value="WD40 repeat-like"/>
    <property type="match status" value="2"/>
</dbReference>
<dbReference type="Gene3D" id="2.30.30.140">
    <property type="match status" value="1"/>
</dbReference>
<dbReference type="Gene3D" id="2.130.10.10">
    <property type="entry name" value="YVTN repeat-like/Quinoprotein amine dehydrogenase"/>
    <property type="match status" value="3"/>
</dbReference>
<organism evidence="12 13">
    <name type="scientific">Triparma laevis f. longispina</name>
    <dbReference type="NCBI Taxonomy" id="1714387"/>
    <lineage>
        <taxon>Eukaryota</taxon>
        <taxon>Sar</taxon>
        <taxon>Stramenopiles</taxon>
        <taxon>Ochrophyta</taxon>
        <taxon>Bolidophyceae</taxon>
        <taxon>Parmales</taxon>
        <taxon>Triparmaceae</taxon>
        <taxon>Triparma</taxon>
    </lineage>
</organism>
<evidence type="ECO:0000256" key="7">
    <source>
        <dbReference type="PROSITE-ProRule" id="PRU00221"/>
    </source>
</evidence>
<comment type="caution">
    <text evidence="12">The sequence shown here is derived from an EMBL/GenBank/DDBJ whole genome shotgun (WGS) entry which is preliminary data.</text>
</comment>
<dbReference type="PROSITE" id="PS50082">
    <property type="entry name" value="WD_REPEATS_2"/>
    <property type="match status" value="5"/>
</dbReference>
<feature type="compositionally biased region" description="Low complexity" evidence="9">
    <location>
        <begin position="1264"/>
        <end position="1276"/>
    </location>
</feature>
<keyword evidence="4" id="KW-0677">Repeat</keyword>
<feature type="compositionally biased region" description="Polar residues" evidence="9">
    <location>
        <begin position="1284"/>
        <end position="1293"/>
    </location>
</feature>
<sequence>MSNPGPTTVGNPMTSTLRDDHVVGVEMSDAHKKKKKEVSVSRVNRAYSERTFEKIASFDERFKSKIHEEEFLTELYSHEEETHFVGFSPKLFPEAVNKALAFKASKGRTSNVGKLEKSEKELMKKKEYIADVEKTVFCTGGEDGQIVLYSTDDNGCLDKMLDVFKREKVVHTKKAEEGKTETMKEKISIASMCFTFNGYLCLGGKDGALSIFDYKSADRYVHKSECRVLATQKKHKDTITSIACNPNPKYAGEIITCSDDGEIYCWSLKEAEEQNKPSKLAPPPPKLTWKESILENADNQLRVDGIKEILAPKQKRRQSMWIKKFKLNSAIESNGLNKTKKEEEEKKKKKRRRQVKTIAYSSDGEYFATGGRDNGIKLWKTEDETVSPPRRNCFILQLGGISGHVDRVVCLAFKEVGRGALTLFSGSWDKTIKEWHIPKSKLKWVSESQSQSEIKAWRTFTGHRGGVNSISLAPPPQPPNNQQQLLCSGSKDNTIKLWCLQTGATLRTISDHTKSVRSVCFSKSCHEIISGGSTGEEEHTVLLHRLSASKKAEEIKHERSGDGEGVRCLRIAGEGHTMISGSTDPDEPQISIWEKPEGKKNWKYSKSLKHKINGISKKMQKLQAVAISNDGKMFVTGHNANQLIVWLKPNTEKGWKDKSTPISQDEGFRGDKKKEDGNLTFFAVAISEDKSQFAVGTQSDIYLCKTKFTTFGLSQTLKEGEENEEKDSKGGEEIEEEHQILKGHEERVTAISYTSNVNELISSSHDYNVILWNIQEQKKIRTFKHPESVLGINFLPKPNNDLILTTCDDHIARVWDTHAEVQQPTALKQYPGRHGGMVSSENIVVSRDDIEVVTWFLGFKKDGQSGSISLGDANDAAKNDGTVFFKYSPTAFPALVRVAAFAPDGKTIISATEHEKSIYVKHIGLLNHHLPSAVHEMLEEDKIDSFDRPLDFSWAQSGIGRLLDRHPESLIEPILNEKKRLMKGDQVKAKLKGKGKGFYKGEIGEANGDNTYRVNFENAKVKSNNVELENIEVCGGDNGQNLCHYAAAKDIPEFLNHFLNFEKGADEKLTERLQRIAMAAVLMKDTSGRCPLRCALDANNGRSVNAILKCYTKILSPEFAIFAESSRAQEVHLSELVDIKLLIDCLDEFPRITLNFMGTLTLLPCYDDVSKGCDRLEGIETQIGKGSKERSPPYFWQELFFEDEAKQREEKEYEARKIRIKTRDRLKSFKRGSSEENLSERKRALGPSKQLSRKFAPSKRDLGSNTNTDNPSNNTPDGEEDTSVTDTDQQSNRKGAPVIAKLNPLKNCAAKPNVKESSFLQALIIASEKTNDYRVWENEVIISIVQFKWDALAKNQYTVHFVLAIVMVVTFAIDASFIAEARNLPGYSGEMSLSYCGYRAPLTICFFIWLYFFQHEFYQHWKSLMKFREDLKKKEKRGEGVCMSLRRYITFRYYAEHFVWFFRELFGSIWEFLDTVSLIFLALNFISMLFFTVLESEDDMSRAINSNSYWFRFAASIVTLPILALNTLYYLQGFEASGQLVRMIIGIVKGVRVYVGIMLIIMSGFSMAFYMFFKLDDDGRNEDLDDCTYEKKSFRNPAETLLMSYGVMLGEVGKPQKDYTANSNWLIAMVGVILFVVFTFIINIVMLNLLIAIMGDIFDKIQENAKAEFMFAKAGIICEFEATPGFFKWVKVKYFFKVKKEEMYPTWVQVLQPATLEIEEADHRRGQLEWGGKIKAIKSGQDKICTDLETMKKDIQIEVMKTSINKTSLLENESKVINEIKEQQNILQEKQEAFQQEMLVWMKKISEATAEATPKRASTTTKRETVGGGG</sequence>
<dbReference type="InterPro" id="IPR011044">
    <property type="entry name" value="Quino_amine_DH_bsu"/>
</dbReference>
<feature type="repeat" description="WD" evidence="7">
    <location>
        <begin position="460"/>
        <end position="508"/>
    </location>
</feature>
<evidence type="ECO:0000256" key="3">
    <source>
        <dbReference type="ARBA" id="ARBA00022692"/>
    </source>
</evidence>
<feature type="transmembrane region" description="Helical" evidence="10">
    <location>
        <begin position="1551"/>
        <end position="1573"/>
    </location>
</feature>
<dbReference type="SUPFAM" id="SSF50969">
    <property type="entry name" value="YVTN repeat-like/Quinoprotein amine dehydrogenase"/>
    <property type="match status" value="1"/>
</dbReference>
<dbReference type="InterPro" id="IPR019775">
    <property type="entry name" value="WD40_repeat_CS"/>
</dbReference>
<dbReference type="InterPro" id="IPR036322">
    <property type="entry name" value="WD40_repeat_dom_sf"/>
</dbReference>
<feature type="repeat" description="WD" evidence="7">
    <location>
        <begin position="741"/>
        <end position="782"/>
    </location>
</feature>
<feature type="transmembrane region" description="Helical" evidence="10">
    <location>
        <begin position="1625"/>
        <end position="1651"/>
    </location>
</feature>
<dbReference type="PROSITE" id="PS50294">
    <property type="entry name" value="WD_REPEATS_REGION"/>
    <property type="match status" value="3"/>
</dbReference>
<comment type="subcellular location">
    <subcellularLocation>
        <location evidence="1">Membrane</location>
        <topology evidence="1">Multi-pass membrane protein</topology>
    </subcellularLocation>
</comment>
<feature type="repeat" description="WD" evidence="7">
    <location>
        <begin position="401"/>
        <end position="437"/>
    </location>
</feature>
<gene>
    <name evidence="12" type="ORF">TrLO_g1517</name>
</gene>
<keyword evidence="3 10" id="KW-0812">Transmembrane</keyword>
<feature type="transmembrane region" description="Helical" evidence="10">
    <location>
        <begin position="1509"/>
        <end position="1531"/>
    </location>
</feature>
<feature type="compositionally biased region" description="Basic and acidic residues" evidence="9">
    <location>
        <begin position="1821"/>
        <end position="1830"/>
    </location>
</feature>
<feature type="region of interest" description="Disordered" evidence="9">
    <location>
        <begin position="1230"/>
        <end position="1297"/>
    </location>
</feature>
<feature type="transmembrane region" description="Helical" evidence="10">
    <location>
        <begin position="1398"/>
        <end position="1418"/>
    </location>
</feature>
<dbReference type="Pfam" id="PF00520">
    <property type="entry name" value="Ion_trans"/>
    <property type="match status" value="1"/>
</dbReference>
<protein>
    <recommendedName>
        <fullName evidence="11">Ion transport domain-containing protein</fullName>
    </recommendedName>
</protein>
<evidence type="ECO:0000256" key="10">
    <source>
        <dbReference type="SAM" id="Phobius"/>
    </source>
</evidence>
<evidence type="ECO:0000256" key="2">
    <source>
        <dbReference type="ARBA" id="ARBA00022574"/>
    </source>
</evidence>
<evidence type="ECO:0000313" key="13">
    <source>
        <dbReference type="Proteomes" id="UP001165122"/>
    </source>
</evidence>
<dbReference type="PROSITE" id="PS00678">
    <property type="entry name" value="WD_REPEATS_1"/>
    <property type="match status" value="1"/>
</dbReference>
<keyword evidence="5 10" id="KW-1133">Transmembrane helix</keyword>
<proteinExistence type="predicted"/>
<feature type="repeat" description="WD" evidence="7">
    <location>
        <begin position="232"/>
        <end position="276"/>
    </location>
</feature>
<dbReference type="SMART" id="SM00320">
    <property type="entry name" value="WD40"/>
    <property type="match status" value="11"/>
</dbReference>
<feature type="region of interest" description="Disordered" evidence="9">
    <location>
        <begin position="1809"/>
        <end position="1830"/>
    </location>
</feature>
<dbReference type="PANTHER" id="PTHR19848">
    <property type="entry name" value="WD40 REPEAT PROTEIN"/>
    <property type="match status" value="1"/>
</dbReference>
<dbReference type="InterPro" id="IPR005821">
    <property type="entry name" value="Ion_trans_dom"/>
</dbReference>
<evidence type="ECO:0000256" key="1">
    <source>
        <dbReference type="ARBA" id="ARBA00004141"/>
    </source>
</evidence>
<dbReference type="InterPro" id="IPR015943">
    <property type="entry name" value="WD40/YVTN_repeat-like_dom_sf"/>
</dbReference>
<feature type="coiled-coil region" evidence="8">
    <location>
        <begin position="1770"/>
        <end position="1797"/>
    </location>
</feature>
<dbReference type="OrthoDB" id="4869960at2759"/>
<reference evidence="13" key="1">
    <citation type="journal article" date="2023" name="Commun. Biol.">
        <title>Genome analysis of Parmales, the sister group of diatoms, reveals the evolutionary specialization of diatoms from phago-mixotrophs to photoautotrophs.</title>
        <authorList>
            <person name="Ban H."/>
            <person name="Sato S."/>
            <person name="Yoshikawa S."/>
            <person name="Yamada K."/>
            <person name="Nakamura Y."/>
            <person name="Ichinomiya M."/>
            <person name="Sato N."/>
            <person name="Blanc-Mathieu R."/>
            <person name="Endo H."/>
            <person name="Kuwata A."/>
            <person name="Ogata H."/>
        </authorList>
    </citation>
    <scope>NUCLEOTIDE SEQUENCE [LARGE SCALE GENOMIC DNA]</scope>
    <source>
        <strain evidence="13">NIES 3700</strain>
    </source>
</reference>
<dbReference type="InterPro" id="IPR001680">
    <property type="entry name" value="WD40_rpt"/>
</dbReference>
<dbReference type="EMBL" id="BRXW01000681">
    <property type="protein sequence ID" value="GMH73813.1"/>
    <property type="molecule type" value="Genomic_DNA"/>
</dbReference>
<feature type="domain" description="Ion transport" evidence="11">
    <location>
        <begin position="1457"/>
        <end position="1665"/>
    </location>
</feature>
<feature type="transmembrane region" description="Helical" evidence="10">
    <location>
        <begin position="1357"/>
        <end position="1378"/>
    </location>
</feature>
<keyword evidence="8" id="KW-0175">Coiled coil</keyword>
<dbReference type="Proteomes" id="UP001165122">
    <property type="component" value="Unassembled WGS sequence"/>
</dbReference>
<keyword evidence="6 10" id="KW-0472">Membrane</keyword>
<evidence type="ECO:0000256" key="4">
    <source>
        <dbReference type="ARBA" id="ARBA00022737"/>
    </source>
</evidence>
<evidence type="ECO:0000256" key="9">
    <source>
        <dbReference type="SAM" id="MobiDB-lite"/>
    </source>
</evidence>
<evidence type="ECO:0000256" key="6">
    <source>
        <dbReference type="ARBA" id="ARBA00023136"/>
    </source>
</evidence>
<dbReference type="GO" id="GO:0016020">
    <property type="term" value="C:membrane"/>
    <property type="evidence" value="ECO:0007669"/>
    <property type="project" value="UniProtKB-SubCell"/>
</dbReference>
<keyword evidence="13" id="KW-1185">Reference proteome</keyword>
<evidence type="ECO:0000256" key="8">
    <source>
        <dbReference type="SAM" id="Coils"/>
    </source>
</evidence>
<name>A0A9W7EES4_9STRA</name>
<feature type="repeat" description="WD" evidence="7">
    <location>
        <begin position="348"/>
        <end position="382"/>
    </location>
</feature>
<accession>A0A9W7EES4</accession>